<proteinExistence type="inferred from homology"/>
<sequence length="390" mass="42639">MAVCEALQRERLFQAGAHVYRIPALLYLPRHRTLLAFAEQRTSKKDEDTKLFVLRRGDLDPAAHRVQWQASEVLTTAQLPGHRSMNPCPLYDEATNTLFLFFIAIPGQVSERHQLDTRNNVTRLCQVTSRDQGRSWGPALDLTSTALGAAHAQWATFAVGPGHGLQLPDSHGSLVLPAYAYRLQDTPLKPTPRAFCLLSHDHGSTWARGHFVAGHTLECQVASLEGGLLYINARSPWGARIQAQSTNGGLDFGGVQQVPRLPEPLLGCQGSVVSFPGLGAGTPGSWLLYSHPTDPQKRANLGVYLNKQPPDTKAWLEPRLLATGSCAYSDLQSLGPGPDGSPQFGCLYEAKDYEEIVFILFTLRQAFPPESSPQLALKPPLLIPPFVSEG</sequence>
<dbReference type="Pfam" id="PF13088">
    <property type="entry name" value="BNR_2"/>
    <property type="match status" value="1"/>
</dbReference>
<evidence type="ECO:0000313" key="11">
    <source>
        <dbReference type="RefSeq" id="XP_060049787.1"/>
    </source>
</evidence>
<evidence type="ECO:0000256" key="4">
    <source>
        <dbReference type="ARBA" id="ARBA00022963"/>
    </source>
</evidence>
<dbReference type="EC" id="3.2.1.18" evidence="3"/>
<keyword evidence="8" id="KW-1185">Reference proteome</keyword>
<gene>
    <name evidence="9 10 11" type="primary">NEU2</name>
</gene>
<dbReference type="GO" id="GO:0009313">
    <property type="term" value="P:oligosaccharide catabolic process"/>
    <property type="evidence" value="ECO:0007669"/>
    <property type="project" value="TreeGrafter"/>
</dbReference>
<dbReference type="InterPro" id="IPR036278">
    <property type="entry name" value="Sialidase_sf"/>
</dbReference>
<dbReference type="GeneID" id="103111134"/>
<dbReference type="RefSeq" id="XP_060049786.1">
    <property type="nucleotide sequence ID" value="XM_060193803.1"/>
</dbReference>
<keyword evidence="4" id="KW-0443">Lipid metabolism</keyword>
<dbReference type="AlphaFoldDB" id="A0A1S2ZJU8"/>
<keyword evidence="4" id="KW-0442">Lipid degradation</keyword>
<dbReference type="eggNOG" id="ENOG502QSFT">
    <property type="taxonomic scope" value="Eukaryota"/>
</dbReference>
<evidence type="ECO:0000256" key="3">
    <source>
        <dbReference type="ARBA" id="ARBA00012733"/>
    </source>
</evidence>
<comment type="similarity">
    <text evidence="2">Belongs to the glycosyl hydrolase 33 family.</text>
</comment>
<dbReference type="GO" id="GO:0004308">
    <property type="term" value="F:exo-alpha-sialidase activity"/>
    <property type="evidence" value="ECO:0007669"/>
    <property type="project" value="UniProtKB-EC"/>
</dbReference>
<feature type="domain" description="Sialidase" evidence="7">
    <location>
        <begin position="33"/>
        <end position="333"/>
    </location>
</feature>
<reference evidence="9" key="1">
    <citation type="submission" date="2025-04" db="UniProtKB">
        <authorList>
            <consortium name="RefSeq"/>
        </authorList>
    </citation>
    <scope>IDENTIFICATION</scope>
</reference>
<evidence type="ECO:0000256" key="1">
    <source>
        <dbReference type="ARBA" id="ARBA00000427"/>
    </source>
</evidence>
<evidence type="ECO:0000313" key="10">
    <source>
        <dbReference type="RefSeq" id="XP_060049786.1"/>
    </source>
</evidence>
<dbReference type="SUPFAM" id="SSF50939">
    <property type="entry name" value="Sialidases"/>
    <property type="match status" value="1"/>
</dbReference>
<evidence type="ECO:0000313" key="8">
    <source>
        <dbReference type="Proteomes" id="UP001652624"/>
    </source>
</evidence>
<dbReference type="RefSeq" id="XP_060049787.1">
    <property type="nucleotide sequence ID" value="XM_060193804.1"/>
</dbReference>
<organism evidence="8 9">
    <name type="scientific">Erinaceus europaeus</name>
    <name type="common">Western European hedgehog</name>
    <dbReference type="NCBI Taxonomy" id="9365"/>
    <lineage>
        <taxon>Eukaryota</taxon>
        <taxon>Metazoa</taxon>
        <taxon>Chordata</taxon>
        <taxon>Craniata</taxon>
        <taxon>Vertebrata</taxon>
        <taxon>Euteleostomi</taxon>
        <taxon>Mammalia</taxon>
        <taxon>Eutheria</taxon>
        <taxon>Laurasiatheria</taxon>
        <taxon>Eulipotyphla</taxon>
        <taxon>Erinaceidae</taxon>
        <taxon>Erinaceinae</taxon>
        <taxon>Erinaceus</taxon>
    </lineage>
</organism>
<dbReference type="OrthoDB" id="2739686at2759"/>
<dbReference type="CTD" id="4759"/>
<name>A0A1S2ZJU8_ERIEU</name>
<dbReference type="FunCoup" id="A0A1S2ZJU8">
    <property type="interactions" value="36"/>
</dbReference>
<keyword evidence="6" id="KW-0326">Glycosidase</keyword>
<comment type="catalytic activity">
    <reaction evidence="1">
        <text>Hydrolysis of alpha-(2-&gt;3)-, alpha-(2-&gt;6)-, alpha-(2-&gt;8)- glycosidic linkages of terminal sialic acid residues in oligosaccharides, glycoproteins, glycolipids, colominic acid and synthetic substrates.</text>
        <dbReference type="EC" id="3.2.1.18"/>
    </reaction>
</comment>
<protein>
    <recommendedName>
        <fullName evidence="3">exo-alpha-sialidase</fullName>
        <ecNumber evidence="3">3.2.1.18</ecNumber>
    </recommendedName>
</protein>
<evidence type="ECO:0000256" key="2">
    <source>
        <dbReference type="ARBA" id="ARBA00009348"/>
    </source>
</evidence>
<dbReference type="Proteomes" id="UP001652624">
    <property type="component" value="Chromosome 7"/>
</dbReference>
<dbReference type="CDD" id="cd15482">
    <property type="entry name" value="Sialidase_non-viral"/>
    <property type="match status" value="1"/>
</dbReference>
<accession>A0A1S2ZJU8</accession>
<dbReference type="PANTHER" id="PTHR10628">
    <property type="entry name" value="SIALIDASE"/>
    <property type="match status" value="1"/>
</dbReference>
<evidence type="ECO:0000313" key="9">
    <source>
        <dbReference type="RefSeq" id="XP_007520450.1"/>
    </source>
</evidence>
<dbReference type="GO" id="GO:0006689">
    <property type="term" value="P:ganglioside catabolic process"/>
    <property type="evidence" value="ECO:0007669"/>
    <property type="project" value="TreeGrafter"/>
</dbReference>
<dbReference type="PANTHER" id="PTHR10628:SF6">
    <property type="entry name" value="SIALIDASE-2"/>
    <property type="match status" value="1"/>
</dbReference>
<dbReference type="InterPro" id="IPR011040">
    <property type="entry name" value="Sialidase"/>
</dbReference>
<evidence type="ECO:0000256" key="6">
    <source>
        <dbReference type="ARBA" id="ARBA00023295"/>
    </source>
</evidence>
<evidence type="ECO:0000256" key="5">
    <source>
        <dbReference type="ARBA" id="ARBA00023277"/>
    </source>
</evidence>
<dbReference type="InParanoid" id="A0A1S2ZJU8"/>
<keyword evidence="6" id="KW-0378">Hydrolase</keyword>
<dbReference type="Gene3D" id="2.120.10.10">
    <property type="match status" value="1"/>
</dbReference>
<dbReference type="GO" id="GO:0016020">
    <property type="term" value="C:membrane"/>
    <property type="evidence" value="ECO:0007669"/>
    <property type="project" value="TreeGrafter"/>
</dbReference>
<evidence type="ECO:0000259" key="7">
    <source>
        <dbReference type="Pfam" id="PF13088"/>
    </source>
</evidence>
<dbReference type="RefSeq" id="XP_007520450.1">
    <property type="nucleotide sequence ID" value="XM_007520388.1"/>
</dbReference>
<dbReference type="GO" id="GO:0005737">
    <property type="term" value="C:cytoplasm"/>
    <property type="evidence" value="ECO:0007669"/>
    <property type="project" value="TreeGrafter"/>
</dbReference>
<dbReference type="InterPro" id="IPR026856">
    <property type="entry name" value="Sialidase_fam"/>
</dbReference>
<keyword evidence="5" id="KW-0119">Carbohydrate metabolism</keyword>